<dbReference type="Proteomes" id="UP001203972">
    <property type="component" value="Unassembled WGS sequence"/>
</dbReference>
<gene>
    <name evidence="1" type="ORF">CIAN88_09280</name>
    <name evidence="4" type="ORF">G4D54_11600</name>
    <name evidence="3" type="ORF">GT664_12890</name>
    <name evidence="2" type="ORF">MKC95_00065</name>
</gene>
<proteinExistence type="predicted"/>
<dbReference type="AlphaFoldDB" id="A0A099I817"/>
<accession>A0A099I817</accession>
<dbReference type="GeneID" id="61926191"/>
<dbReference type="EMBL" id="CP048838">
    <property type="protein sequence ID" value="QJA03047.1"/>
    <property type="molecule type" value="Genomic_DNA"/>
</dbReference>
<dbReference type="EMBL" id="JQIF01000040">
    <property type="protein sequence ID" value="KGJ53357.1"/>
    <property type="molecule type" value="Genomic_DNA"/>
</dbReference>
<protein>
    <recommendedName>
        <fullName evidence="7">Septum site-determining protein MinC</fullName>
    </recommendedName>
</protein>
<reference evidence="1 5" key="1">
    <citation type="submission" date="2014-08" db="EMBL/GenBank/DDBJ databases">
        <title>Clostridium innocuum, an unnegligible vancomycin-resistant pathogen causing extra-intestinal infections.</title>
        <authorList>
            <person name="Feng Y."/>
            <person name="Chiu C.-H."/>
        </authorList>
    </citation>
    <scope>NUCLEOTIDE SEQUENCE [LARGE SCALE GENOMIC DNA]</scope>
    <source>
        <strain evidence="1 5">AN88</strain>
    </source>
</reference>
<dbReference type="InterPro" id="IPR016098">
    <property type="entry name" value="CAP/MinC_C"/>
</dbReference>
<dbReference type="GO" id="GO:0000902">
    <property type="term" value="P:cell morphogenesis"/>
    <property type="evidence" value="ECO:0007669"/>
    <property type="project" value="InterPro"/>
</dbReference>
<evidence type="ECO:0000313" key="2">
    <source>
        <dbReference type="EMBL" id="MCR0231164.1"/>
    </source>
</evidence>
<name>A0A099I817_CLOIN</name>
<reference evidence="3" key="2">
    <citation type="journal article" date="2019" name="Nat. Med.">
        <title>A library of human gut bacterial isolates paired with longitudinal multiomics data enables mechanistic microbiome research.</title>
        <authorList>
            <person name="Poyet M."/>
            <person name="Groussin M."/>
            <person name="Gibbons S.M."/>
            <person name="Avila-Pacheco J."/>
            <person name="Jiang X."/>
            <person name="Kearney S.M."/>
            <person name="Perrotta A.R."/>
            <person name="Berdy B."/>
            <person name="Zhao S."/>
            <person name="Lieberman T.D."/>
            <person name="Swanson P.K."/>
            <person name="Smith M."/>
            <person name="Roesemann S."/>
            <person name="Alexander J.E."/>
            <person name="Rich S.A."/>
            <person name="Livny J."/>
            <person name="Vlamakis H."/>
            <person name="Clish C."/>
            <person name="Bullock K."/>
            <person name="Deik A."/>
            <person name="Scott J."/>
            <person name="Pierce K.A."/>
            <person name="Xavier R.J."/>
            <person name="Alm E.J."/>
        </authorList>
    </citation>
    <scope>NUCLEOTIDE SEQUENCE</scope>
    <source>
        <strain evidence="3">BIOML-A12</strain>
    </source>
</reference>
<reference evidence="2" key="4">
    <citation type="journal article" date="2022" name="Clin. Infect. Dis.">
        <title>Association between Clostridium innocuum and antibiotic-associated diarrhea in adults and children: A cross-sectional study and comparative genomics analysis.</title>
        <authorList>
            <person name="Cherny K.E."/>
            <person name="Muscat E.B."/>
            <person name="Balaji A."/>
            <person name="Mukherjee J."/>
            <person name="Ozer E.A."/>
            <person name="Angarone M.P."/>
            <person name="Hauser A.R."/>
            <person name="Sichel J.S."/>
            <person name="Amponsah E."/>
            <person name="Kociolek L.K."/>
        </authorList>
    </citation>
    <scope>NUCLEOTIDE SEQUENCE</scope>
    <source>
        <strain evidence="2">NU1-AC-029v</strain>
    </source>
</reference>
<evidence type="ECO:0008006" key="7">
    <source>
        <dbReference type="Google" id="ProtNLM"/>
    </source>
</evidence>
<reference evidence="4 6" key="3">
    <citation type="submission" date="2020-02" db="EMBL/GenBank/DDBJ databases">
        <authorList>
            <person name="Kociolek L.K."/>
            <person name="Ozer E.A."/>
        </authorList>
    </citation>
    <scope>NUCLEOTIDE SEQUENCE [LARGE SCALE GENOMIC DNA]</scope>
    <source>
        <strain evidence="4 6">ATCC 14501</strain>
    </source>
</reference>
<evidence type="ECO:0000313" key="4">
    <source>
        <dbReference type="EMBL" id="QJA03047.1"/>
    </source>
</evidence>
<dbReference type="SUPFAM" id="SSF63848">
    <property type="entry name" value="Cell-division inhibitor MinC, C-terminal domain"/>
    <property type="match status" value="1"/>
</dbReference>
<sequence length="188" mass="22118">MVQIKIKGINDTYHIYAQYDDASAFFQQLKERLKFCQNKNGQYFEAFFHIEGLKPQHLQELFQLCADCHTLIAGINELPQEKSRRILEQELRGGEHYRFHEPLLLLGNIRKQAFVTSSESLYVLGSVQGSVDLLHEDCVLAASHIDGNVRICDTHFQNMTSFAPCKVYYENRHLEMKEYKEERMWERQ</sequence>
<dbReference type="EMBL" id="JAKTMA010000001">
    <property type="protein sequence ID" value="MCR0231164.1"/>
    <property type="molecule type" value="Genomic_DNA"/>
</dbReference>
<dbReference type="Proteomes" id="UP000503330">
    <property type="component" value="Chromosome"/>
</dbReference>
<organism evidence="1 5">
    <name type="scientific">Clostridium innocuum</name>
    <dbReference type="NCBI Taxonomy" id="1522"/>
    <lineage>
        <taxon>Bacteria</taxon>
        <taxon>Bacillati</taxon>
        <taxon>Bacillota</taxon>
        <taxon>Clostridia</taxon>
        <taxon>Eubacteriales</taxon>
        <taxon>Clostridiaceae</taxon>
        <taxon>Clostridium</taxon>
    </lineage>
</organism>
<evidence type="ECO:0000313" key="1">
    <source>
        <dbReference type="EMBL" id="KGJ53357.1"/>
    </source>
</evidence>
<dbReference type="Gene3D" id="2.160.20.70">
    <property type="match status" value="1"/>
</dbReference>
<dbReference type="RefSeq" id="WP_002608640.1">
    <property type="nucleotide sequence ID" value="NZ_AP025565.1"/>
</dbReference>
<evidence type="ECO:0000313" key="6">
    <source>
        <dbReference type="Proteomes" id="UP000503330"/>
    </source>
</evidence>
<evidence type="ECO:0000313" key="3">
    <source>
        <dbReference type="EMBL" id="MZH56621.1"/>
    </source>
</evidence>
<dbReference type="Proteomes" id="UP000030008">
    <property type="component" value="Unassembled WGS sequence"/>
</dbReference>
<dbReference type="EMBL" id="WWTN01000022">
    <property type="protein sequence ID" value="MZH56621.1"/>
    <property type="molecule type" value="Genomic_DNA"/>
</dbReference>
<dbReference type="Proteomes" id="UP000604383">
    <property type="component" value="Unassembled WGS sequence"/>
</dbReference>
<evidence type="ECO:0000313" key="5">
    <source>
        <dbReference type="Proteomes" id="UP000030008"/>
    </source>
</evidence>
<dbReference type="InterPro" id="IPR036145">
    <property type="entry name" value="MinC_C_sf"/>
</dbReference>